<gene>
    <name evidence="4" type="primary">Dwil\GK17960</name>
    <name evidence="4" type="ORF">Dwil_GK17960</name>
</gene>
<evidence type="ECO:0000313" key="4">
    <source>
        <dbReference type="EMBL" id="EDW79765.1"/>
    </source>
</evidence>
<dbReference type="Pfam" id="PF00483">
    <property type="entry name" value="NTP_transferase"/>
    <property type="match status" value="1"/>
</dbReference>
<organism evidence="4 5">
    <name type="scientific">Drosophila willistoni</name>
    <name type="common">Fruit fly</name>
    <dbReference type="NCBI Taxonomy" id="7260"/>
    <lineage>
        <taxon>Eukaryota</taxon>
        <taxon>Metazoa</taxon>
        <taxon>Ecdysozoa</taxon>
        <taxon>Arthropoda</taxon>
        <taxon>Hexapoda</taxon>
        <taxon>Insecta</taxon>
        <taxon>Pterygota</taxon>
        <taxon>Neoptera</taxon>
        <taxon>Endopterygota</taxon>
        <taxon>Diptera</taxon>
        <taxon>Brachycera</taxon>
        <taxon>Muscomorpha</taxon>
        <taxon>Ephydroidea</taxon>
        <taxon>Drosophilidae</taxon>
        <taxon>Drosophila</taxon>
        <taxon>Sophophora</taxon>
    </lineage>
</organism>
<evidence type="ECO:0000256" key="1">
    <source>
        <dbReference type="ARBA" id="ARBA00007274"/>
    </source>
</evidence>
<proteinExistence type="inferred from homology"/>
<dbReference type="KEGG" id="dwi:6646154"/>
<keyword evidence="4" id="KW-0548">Nucleotidyltransferase</keyword>
<evidence type="ECO:0000313" key="5">
    <source>
        <dbReference type="Proteomes" id="UP000007798"/>
    </source>
</evidence>
<dbReference type="OMA" id="MPVPNWW"/>
<comment type="similarity">
    <text evidence="1">Belongs to the transferase hexapeptide repeat family.</text>
</comment>
<sequence>MLKAVILIGGPQKGTRFRPLSLDTPKPLFPLAGRPLIAHHIEACVQLKELREILIIGYYPQTQMEGFVSDMQSLYSSSNINIRYLQEFTSLGTAGGMYHFRDQIRAGNPRAFFVLNGDVCADFPLQELYDFHTQRPPSALVTIMSTEATRQQSLHYGCLVFDRGSGAVSHYVEKPSSYVSTFINCGVYVCSMDIFTILAQIFHARGQEYNCVGFCNGNGRDQGHIKWEQEVLTPLAGTDKLFAMPVPNWWSQLKTAGSAIYANRHYLGLYKKTHPERLANVGTKRGEGDGSLICTVYPDVYVHPSASVHHSAVLGPNVAIGPGVTIGPGVRIRESIVLEQAQIKDHTLILHSIVGRGSTIGAWARVEGTPSDPDANKPFAKMENPPLFNNEGKLNPSITILGCFVQVPAEKILLNSIVLPHKELSRSFKNEIIL</sequence>
<dbReference type="InterPro" id="IPR056729">
    <property type="entry name" value="GMPPB_C"/>
</dbReference>
<dbReference type="Pfam" id="PF25087">
    <property type="entry name" value="GMPPB_C"/>
    <property type="match status" value="1"/>
</dbReference>
<dbReference type="STRING" id="7260.B4N5X6"/>
<dbReference type="InParanoid" id="B4N5X6"/>
<dbReference type="Proteomes" id="UP000007798">
    <property type="component" value="Unassembled WGS sequence"/>
</dbReference>
<feature type="domain" description="Nucleotidyl transferase" evidence="2">
    <location>
        <begin position="3"/>
        <end position="200"/>
    </location>
</feature>
<dbReference type="InterPro" id="IPR050486">
    <property type="entry name" value="Mannose-1P_guanyltransferase"/>
</dbReference>
<dbReference type="SUPFAM" id="SSF53448">
    <property type="entry name" value="Nucleotide-diphospho-sugar transferases"/>
    <property type="match status" value="1"/>
</dbReference>
<evidence type="ECO:0000259" key="2">
    <source>
        <dbReference type="Pfam" id="PF00483"/>
    </source>
</evidence>
<dbReference type="Gene3D" id="3.90.550.10">
    <property type="entry name" value="Spore Coat Polysaccharide Biosynthesis Protein SpsA, Chain A"/>
    <property type="match status" value="1"/>
</dbReference>
<dbReference type="EC" id="2.7.7.-" evidence="4"/>
<dbReference type="PANTHER" id="PTHR22572">
    <property type="entry name" value="SUGAR-1-PHOSPHATE GUANYL TRANSFERASE"/>
    <property type="match status" value="1"/>
</dbReference>
<dbReference type="Gene3D" id="2.160.10.10">
    <property type="entry name" value="Hexapeptide repeat proteins"/>
    <property type="match status" value="1"/>
</dbReference>
<dbReference type="PhylomeDB" id="B4N5X6"/>
<dbReference type="FunCoup" id="B4N5X6">
    <property type="interactions" value="601"/>
</dbReference>
<keyword evidence="4" id="KW-0808">Transferase</keyword>
<name>B4N5X6_DROWI</name>
<dbReference type="eggNOG" id="KOG1460">
    <property type="taxonomic scope" value="Eukaryota"/>
</dbReference>
<dbReference type="SMR" id="B4N5X6"/>
<reference evidence="4 5" key="1">
    <citation type="journal article" date="2007" name="Nature">
        <title>Evolution of genes and genomes on the Drosophila phylogeny.</title>
        <authorList>
            <consortium name="Drosophila 12 Genomes Consortium"/>
            <person name="Clark A.G."/>
            <person name="Eisen M.B."/>
            <person name="Smith D.R."/>
            <person name="Bergman C.M."/>
            <person name="Oliver B."/>
            <person name="Markow T.A."/>
            <person name="Kaufman T.C."/>
            <person name="Kellis M."/>
            <person name="Gelbart W."/>
            <person name="Iyer V.N."/>
            <person name="Pollard D.A."/>
            <person name="Sackton T.B."/>
            <person name="Larracuente A.M."/>
            <person name="Singh N.D."/>
            <person name="Abad J.P."/>
            <person name="Abt D.N."/>
            <person name="Adryan B."/>
            <person name="Aguade M."/>
            <person name="Akashi H."/>
            <person name="Anderson W.W."/>
            <person name="Aquadro C.F."/>
            <person name="Ardell D.H."/>
            <person name="Arguello R."/>
            <person name="Artieri C.G."/>
            <person name="Barbash D.A."/>
            <person name="Barker D."/>
            <person name="Barsanti P."/>
            <person name="Batterham P."/>
            <person name="Batzoglou S."/>
            <person name="Begun D."/>
            <person name="Bhutkar A."/>
            <person name="Blanco E."/>
            <person name="Bosak S.A."/>
            <person name="Bradley R.K."/>
            <person name="Brand A.D."/>
            <person name="Brent M.R."/>
            <person name="Brooks A.N."/>
            <person name="Brown R.H."/>
            <person name="Butlin R.K."/>
            <person name="Caggese C."/>
            <person name="Calvi B.R."/>
            <person name="Bernardo de Carvalho A."/>
            <person name="Caspi A."/>
            <person name="Castrezana S."/>
            <person name="Celniker S.E."/>
            <person name="Chang J.L."/>
            <person name="Chapple C."/>
            <person name="Chatterji S."/>
            <person name="Chinwalla A."/>
            <person name="Civetta A."/>
            <person name="Clifton S.W."/>
            <person name="Comeron J.M."/>
            <person name="Costello J.C."/>
            <person name="Coyne J.A."/>
            <person name="Daub J."/>
            <person name="David R.G."/>
            <person name="Delcher A.L."/>
            <person name="Delehaunty K."/>
            <person name="Do C.B."/>
            <person name="Ebling H."/>
            <person name="Edwards K."/>
            <person name="Eickbush T."/>
            <person name="Evans J.D."/>
            <person name="Filipski A."/>
            <person name="Findeiss S."/>
            <person name="Freyhult E."/>
            <person name="Fulton L."/>
            <person name="Fulton R."/>
            <person name="Garcia A.C."/>
            <person name="Gardiner A."/>
            <person name="Garfield D.A."/>
            <person name="Garvin B.E."/>
            <person name="Gibson G."/>
            <person name="Gilbert D."/>
            <person name="Gnerre S."/>
            <person name="Godfrey J."/>
            <person name="Good R."/>
            <person name="Gotea V."/>
            <person name="Gravely B."/>
            <person name="Greenberg A.J."/>
            <person name="Griffiths-Jones S."/>
            <person name="Gross S."/>
            <person name="Guigo R."/>
            <person name="Gustafson E.A."/>
            <person name="Haerty W."/>
            <person name="Hahn M.W."/>
            <person name="Halligan D.L."/>
            <person name="Halpern A.L."/>
            <person name="Halter G.M."/>
            <person name="Han M.V."/>
            <person name="Heger A."/>
            <person name="Hillier L."/>
            <person name="Hinrichs A.S."/>
            <person name="Holmes I."/>
            <person name="Hoskins R.A."/>
            <person name="Hubisz M.J."/>
            <person name="Hultmark D."/>
            <person name="Huntley M.A."/>
            <person name="Jaffe D.B."/>
            <person name="Jagadeeshan S."/>
            <person name="Jeck W.R."/>
            <person name="Johnson J."/>
            <person name="Jones C.D."/>
            <person name="Jordan W.C."/>
            <person name="Karpen G.H."/>
            <person name="Kataoka E."/>
            <person name="Keightley P.D."/>
            <person name="Kheradpour P."/>
            <person name="Kirkness E.F."/>
            <person name="Koerich L.B."/>
            <person name="Kristiansen K."/>
            <person name="Kudrna D."/>
            <person name="Kulathinal R.J."/>
            <person name="Kumar S."/>
            <person name="Kwok R."/>
            <person name="Lander E."/>
            <person name="Langley C.H."/>
            <person name="Lapoint R."/>
            <person name="Lazzaro B.P."/>
            <person name="Lee S.J."/>
            <person name="Levesque L."/>
            <person name="Li R."/>
            <person name="Lin C.F."/>
            <person name="Lin M.F."/>
            <person name="Lindblad-Toh K."/>
            <person name="Llopart A."/>
            <person name="Long M."/>
            <person name="Low L."/>
            <person name="Lozovsky E."/>
            <person name="Lu J."/>
            <person name="Luo M."/>
            <person name="Machado C.A."/>
            <person name="Makalowski W."/>
            <person name="Marzo M."/>
            <person name="Matsuda M."/>
            <person name="Matzkin L."/>
            <person name="McAllister B."/>
            <person name="McBride C.S."/>
            <person name="McKernan B."/>
            <person name="McKernan K."/>
            <person name="Mendez-Lago M."/>
            <person name="Minx P."/>
            <person name="Mollenhauer M.U."/>
            <person name="Montooth K."/>
            <person name="Mount S.M."/>
            <person name="Mu X."/>
            <person name="Myers E."/>
            <person name="Negre B."/>
            <person name="Newfeld S."/>
            <person name="Nielsen R."/>
            <person name="Noor M.A."/>
            <person name="O'Grady P."/>
            <person name="Pachter L."/>
            <person name="Papaceit M."/>
            <person name="Parisi M.J."/>
            <person name="Parisi M."/>
            <person name="Parts L."/>
            <person name="Pedersen J.S."/>
            <person name="Pesole G."/>
            <person name="Phillippy A.M."/>
            <person name="Ponting C.P."/>
            <person name="Pop M."/>
            <person name="Porcelli D."/>
            <person name="Powell J.R."/>
            <person name="Prohaska S."/>
            <person name="Pruitt K."/>
            <person name="Puig M."/>
            <person name="Quesneville H."/>
            <person name="Ram K.R."/>
            <person name="Rand D."/>
            <person name="Rasmussen M.D."/>
            <person name="Reed L.K."/>
            <person name="Reenan R."/>
            <person name="Reily A."/>
            <person name="Remington K.A."/>
            <person name="Rieger T.T."/>
            <person name="Ritchie M.G."/>
            <person name="Robin C."/>
            <person name="Rogers Y.H."/>
            <person name="Rohde C."/>
            <person name="Rozas J."/>
            <person name="Rubenfield M.J."/>
            <person name="Ruiz A."/>
            <person name="Russo S."/>
            <person name="Salzberg S.L."/>
            <person name="Sanchez-Gracia A."/>
            <person name="Saranga D.J."/>
            <person name="Sato H."/>
            <person name="Schaeffer S.W."/>
            <person name="Schatz M.C."/>
            <person name="Schlenke T."/>
            <person name="Schwartz R."/>
            <person name="Segarra C."/>
            <person name="Singh R.S."/>
            <person name="Sirot L."/>
            <person name="Sirota M."/>
            <person name="Sisneros N.B."/>
            <person name="Smith C.D."/>
            <person name="Smith T.F."/>
            <person name="Spieth J."/>
            <person name="Stage D.E."/>
            <person name="Stark A."/>
            <person name="Stephan W."/>
            <person name="Strausberg R.L."/>
            <person name="Strempel S."/>
            <person name="Sturgill D."/>
            <person name="Sutton G."/>
            <person name="Sutton G.G."/>
            <person name="Tao W."/>
            <person name="Teichmann S."/>
            <person name="Tobari Y.N."/>
            <person name="Tomimura Y."/>
            <person name="Tsolas J.M."/>
            <person name="Valente V.L."/>
            <person name="Venter E."/>
            <person name="Venter J.C."/>
            <person name="Vicario S."/>
            <person name="Vieira F.G."/>
            <person name="Vilella A.J."/>
            <person name="Villasante A."/>
            <person name="Walenz B."/>
            <person name="Wang J."/>
            <person name="Wasserman M."/>
            <person name="Watts T."/>
            <person name="Wilson D."/>
            <person name="Wilson R.K."/>
            <person name="Wing R.A."/>
            <person name="Wolfner M.F."/>
            <person name="Wong A."/>
            <person name="Wong G.K."/>
            <person name="Wu C.I."/>
            <person name="Wu G."/>
            <person name="Yamamoto D."/>
            <person name="Yang H.P."/>
            <person name="Yang S.P."/>
            <person name="Yorke J.A."/>
            <person name="Yoshida K."/>
            <person name="Zdobnov E."/>
            <person name="Zhang P."/>
            <person name="Zhang Y."/>
            <person name="Zimin A.V."/>
            <person name="Baldwin J."/>
            <person name="Abdouelleil A."/>
            <person name="Abdulkadir J."/>
            <person name="Abebe A."/>
            <person name="Abera B."/>
            <person name="Abreu J."/>
            <person name="Acer S.C."/>
            <person name="Aftuck L."/>
            <person name="Alexander A."/>
            <person name="An P."/>
            <person name="Anderson E."/>
            <person name="Anderson S."/>
            <person name="Arachi H."/>
            <person name="Azer M."/>
            <person name="Bachantsang P."/>
            <person name="Barry A."/>
            <person name="Bayul T."/>
            <person name="Berlin A."/>
            <person name="Bessette D."/>
            <person name="Bloom T."/>
            <person name="Blye J."/>
            <person name="Boguslavskiy L."/>
            <person name="Bonnet C."/>
            <person name="Boukhgalter B."/>
            <person name="Bourzgui I."/>
            <person name="Brown A."/>
            <person name="Cahill P."/>
            <person name="Channer S."/>
            <person name="Cheshatsang Y."/>
            <person name="Chuda L."/>
            <person name="Citroen M."/>
            <person name="Collymore A."/>
            <person name="Cooke P."/>
            <person name="Costello M."/>
            <person name="D'Aco K."/>
            <person name="Daza R."/>
            <person name="De Haan G."/>
            <person name="DeGray S."/>
            <person name="DeMaso C."/>
            <person name="Dhargay N."/>
            <person name="Dooley K."/>
            <person name="Dooley E."/>
            <person name="Doricent M."/>
            <person name="Dorje P."/>
            <person name="Dorjee K."/>
            <person name="Dupes A."/>
            <person name="Elong R."/>
            <person name="Falk J."/>
            <person name="Farina A."/>
            <person name="Faro S."/>
            <person name="Ferguson D."/>
            <person name="Fisher S."/>
            <person name="Foley C.D."/>
            <person name="Franke A."/>
            <person name="Friedrich D."/>
            <person name="Gadbois L."/>
            <person name="Gearin G."/>
            <person name="Gearin C.R."/>
            <person name="Giannoukos G."/>
            <person name="Goode T."/>
            <person name="Graham J."/>
            <person name="Grandbois E."/>
            <person name="Grewal S."/>
            <person name="Gyaltsen K."/>
            <person name="Hafez N."/>
            <person name="Hagos B."/>
            <person name="Hall J."/>
            <person name="Henson C."/>
            <person name="Hollinger A."/>
            <person name="Honan T."/>
            <person name="Huard M.D."/>
            <person name="Hughes L."/>
            <person name="Hurhula B."/>
            <person name="Husby M.E."/>
            <person name="Kamat A."/>
            <person name="Kanga B."/>
            <person name="Kashin S."/>
            <person name="Khazanovich D."/>
            <person name="Kisner P."/>
            <person name="Lance K."/>
            <person name="Lara M."/>
            <person name="Lee W."/>
            <person name="Lennon N."/>
            <person name="Letendre F."/>
            <person name="LeVine R."/>
            <person name="Lipovsky A."/>
            <person name="Liu X."/>
            <person name="Liu J."/>
            <person name="Liu S."/>
            <person name="Lokyitsang T."/>
            <person name="Lokyitsang Y."/>
            <person name="Lubonja R."/>
            <person name="Lui A."/>
            <person name="MacDonald P."/>
            <person name="Magnisalis V."/>
            <person name="Maru K."/>
            <person name="Matthews C."/>
            <person name="McCusker W."/>
            <person name="McDonough S."/>
            <person name="Mehta T."/>
            <person name="Meldrim J."/>
            <person name="Meneus L."/>
            <person name="Mihai O."/>
            <person name="Mihalev A."/>
            <person name="Mihova T."/>
            <person name="Mittelman R."/>
            <person name="Mlenga V."/>
            <person name="Montmayeur A."/>
            <person name="Mulrain L."/>
            <person name="Navidi A."/>
            <person name="Naylor J."/>
            <person name="Negash T."/>
            <person name="Nguyen T."/>
            <person name="Nguyen N."/>
            <person name="Nicol R."/>
            <person name="Norbu C."/>
            <person name="Norbu N."/>
            <person name="Novod N."/>
            <person name="O'Neill B."/>
            <person name="Osman S."/>
            <person name="Markiewicz E."/>
            <person name="Oyono O.L."/>
            <person name="Patti C."/>
            <person name="Phunkhang P."/>
            <person name="Pierre F."/>
            <person name="Priest M."/>
            <person name="Raghuraman S."/>
            <person name="Rege F."/>
            <person name="Reyes R."/>
            <person name="Rise C."/>
            <person name="Rogov P."/>
            <person name="Ross K."/>
            <person name="Ryan E."/>
            <person name="Settipalli S."/>
            <person name="Shea T."/>
            <person name="Sherpa N."/>
            <person name="Shi L."/>
            <person name="Shih D."/>
            <person name="Sparrow T."/>
            <person name="Spaulding J."/>
            <person name="Stalker J."/>
            <person name="Stange-Thomann N."/>
            <person name="Stavropoulos S."/>
            <person name="Stone C."/>
            <person name="Strader C."/>
            <person name="Tesfaye S."/>
            <person name="Thomson T."/>
            <person name="Thoulutsang Y."/>
            <person name="Thoulutsang D."/>
            <person name="Topham K."/>
            <person name="Topping I."/>
            <person name="Tsamla T."/>
            <person name="Vassiliev H."/>
            <person name="Vo A."/>
            <person name="Wangchuk T."/>
            <person name="Wangdi T."/>
            <person name="Weiand M."/>
            <person name="Wilkinson J."/>
            <person name="Wilson A."/>
            <person name="Yadav S."/>
            <person name="Young G."/>
            <person name="Yu Q."/>
            <person name="Zembek L."/>
            <person name="Zhong D."/>
            <person name="Zimmer A."/>
            <person name="Zwirko Z."/>
            <person name="Jaffe D.B."/>
            <person name="Alvarez P."/>
            <person name="Brockman W."/>
            <person name="Butler J."/>
            <person name="Chin C."/>
            <person name="Gnerre S."/>
            <person name="Grabherr M."/>
            <person name="Kleber M."/>
            <person name="Mauceli E."/>
            <person name="MacCallum I."/>
        </authorList>
    </citation>
    <scope>NUCLEOTIDE SEQUENCE [LARGE SCALE GENOMIC DNA]</scope>
    <source>
        <strain evidence="5">Tucson 14030-0811.24</strain>
    </source>
</reference>
<dbReference type="OrthoDB" id="285674at2759"/>
<dbReference type="CDD" id="cd06428">
    <property type="entry name" value="M1P_guanylylT_A_like_N"/>
    <property type="match status" value="1"/>
</dbReference>
<dbReference type="InterPro" id="IPR005835">
    <property type="entry name" value="NTP_transferase_dom"/>
</dbReference>
<dbReference type="InterPro" id="IPR029044">
    <property type="entry name" value="Nucleotide-diphossugar_trans"/>
</dbReference>
<accession>B4N5X6</accession>
<dbReference type="AlphaFoldDB" id="B4N5X6"/>
<dbReference type="EMBL" id="CH964154">
    <property type="protein sequence ID" value="EDW79765.1"/>
    <property type="molecule type" value="Genomic_DNA"/>
</dbReference>
<feature type="domain" description="Mannose-1-phosphate guanyltransferase C-terminal" evidence="3">
    <location>
        <begin position="297"/>
        <end position="433"/>
    </location>
</feature>
<evidence type="ECO:0000259" key="3">
    <source>
        <dbReference type="Pfam" id="PF25087"/>
    </source>
</evidence>
<dbReference type="GO" id="GO:0016779">
    <property type="term" value="F:nucleotidyltransferase activity"/>
    <property type="evidence" value="ECO:0007669"/>
    <property type="project" value="UniProtKB-KW"/>
</dbReference>
<dbReference type="HOGENOM" id="CLU_029499_3_0_1"/>
<protein>
    <submittedName>
        <fullName evidence="4">Uncharacterized protein</fullName>
        <ecNumber evidence="4">2.7.7.-</ecNumber>
    </submittedName>
</protein>
<keyword evidence="5" id="KW-1185">Reference proteome</keyword>